<dbReference type="SUPFAM" id="SSF52266">
    <property type="entry name" value="SGNH hydrolase"/>
    <property type="match status" value="1"/>
</dbReference>
<accession>A0ABT6F4F7</accession>
<evidence type="ECO:0000313" key="3">
    <source>
        <dbReference type="EMBL" id="MDG3002381.1"/>
    </source>
</evidence>
<evidence type="ECO:0000256" key="1">
    <source>
        <dbReference type="SAM" id="SignalP"/>
    </source>
</evidence>
<organism evidence="3 4">
    <name type="scientific">Paludisphaera mucosa</name>
    <dbReference type="NCBI Taxonomy" id="3030827"/>
    <lineage>
        <taxon>Bacteria</taxon>
        <taxon>Pseudomonadati</taxon>
        <taxon>Planctomycetota</taxon>
        <taxon>Planctomycetia</taxon>
        <taxon>Isosphaerales</taxon>
        <taxon>Isosphaeraceae</taxon>
        <taxon>Paludisphaera</taxon>
    </lineage>
</organism>
<gene>
    <name evidence="3" type="ORF">PZE19_01145</name>
</gene>
<feature type="signal peptide" evidence="1">
    <location>
        <begin position="1"/>
        <end position="25"/>
    </location>
</feature>
<dbReference type="InterPro" id="IPR036514">
    <property type="entry name" value="SGNH_hydro_sf"/>
</dbReference>
<keyword evidence="1" id="KW-0732">Signal</keyword>
<dbReference type="PANTHER" id="PTHR30383:SF5">
    <property type="entry name" value="SGNH HYDROLASE-TYPE ESTERASE DOMAIN-CONTAINING PROTEIN"/>
    <property type="match status" value="1"/>
</dbReference>
<feature type="chain" id="PRO_5045958282" evidence="1">
    <location>
        <begin position="26"/>
        <end position="234"/>
    </location>
</feature>
<dbReference type="InterPro" id="IPR051532">
    <property type="entry name" value="Ester_Hydrolysis_Enzymes"/>
</dbReference>
<keyword evidence="4" id="KW-1185">Reference proteome</keyword>
<reference evidence="3 4" key="1">
    <citation type="submission" date="2023-03" db="EMBL/GenBank/DDBJ databases">
        <title>Paludisphaera mucosa sp. nov. a novel planctomycete from northern fen.</title>
        <authorList>
            <person name="Ivanova A."/>
        </authorList>
    </citation>
    <scope>NUCLEOTIDE SEQUENCE [LARGE SCALE GENOMIC DNA]</scope>
    <source>
        <strain evidence="3 4">Pla2</strain>
    </source>
</reference>
<dbReference type="Pfam" id="PF13472">
    <property type="entry name" value="Lipase_GDSL_2"/>
    <property type="match status" value="1"/>
</dbReference>
<evidence type="ECO:0000313" key="4">
    <source>
        <dbReference type="Proteomes" id="UP001216907"/>
    </source>
</evidence>
<proteinExistence type="predicted"/>
<protein>
    <submittedName>
        <fullName evidence="3">GDSL-type esterase/lipase family protein</fullName>
    </submittedName>
</protein>
<dbReference type="RefSeq" id="WP_277858745.1">
    <property type="nucleotide sequence ID" value="NZ_JARRAG010000001.1"/>
</dbReference>
<dbReference type="Proteomes" id="UP001216907">
    <property type="component" value="Unassembled WGS sequence"/>
</dbReference>
<comment type="caution">
    <text evidence="3">The sequence shown here is derived from an EMBL/GenBank/DDBJ whole genome shotgun (WGS) entry which is preliminary data.</text>
</comment>
<dbReference type="EMBL" id="JARRAG010000001">
    <property type="protein sequence ID" value="MDG3002381.1"/>
    <property type="molecule type" value="Genomic_DNA"/>
</dbReference>
<evidence type="ECO:0000259" key="2">
    <source>
        <dbReference type="Pfam" id="PF13472"/>
    </source>
</evidence>
<sequence>MKKLPTVAILALLFGLPAAVPPVFGQDRPASRYAAARDYTKWEKEIAAFEEADRKAQPAKGGVVFVGSSTIRLWKTLAEDFPDHKVVNRGFGGSEIVDSTHFADRLIFPHEPKQIFLRAGGNDIHDGRLPRDVAADFAEFVRVVHARLPHAEILYIGLSPAPARWGEVDKGREMNRLIRQMALRMPRVGFVTADEFTLGPDGMARHELFVEDRLHLSPMGYKLLAERVRPYLTR</sequence>
<feature type="domain" description="SGNH hydrolase-type esterase" evidence="2">
    <location>
        <begin position="74"/>
        <end position="223"/>
    </location>
</feature>
<name>A0ABT6F4F7_9BACT</name>
<dbReference type="PANTHER" id="PTHR30383">
    <property type="entry name" value="THIOESTERASE 1/PROTEASE 1/LYSOPHOSPHOLIPASE L1"/>
    <property type="match status" value="1"/>
</dbReference>
<dbReference type="Gene3D" id="3.40.50.1110">
    <property type="entry name" value="SGNH hydrolase"/>
    <property type="match status" value="1"/>
</dbReference>
<dbReference type="InterPro" id="IPR013830">
    <property type="entry name" value="SGNH_hydro"/>
</dbReference>